<evidence type="ECO:0000256" key="1">
    <source>
        <dbReference type="SAM" id="SignalP"/>
    </source>
</evidence>
<accession>A0A9Q3YSJ9</accession>
<keyword evidence="1" id="KW-0732">Signal</keyword>
<dbReference type="RefSeq" id="WP_191177903.1">
    <property type="nucleotide sequence ID" value="NZ_JACXXP010000001.1"/>
</dbReference>
<reference evidence="2" key="3">
    <citation type="submission" date="2024-05" db="EMBL/GenBank/DDBJ databases">
        <title>Description of novel Chryseobacterium sp. strain C-2.</title>
        <authorList>
            <person name="Saticioglu I.B."/>
        </authorList>
    </citation>
    <scope>NUCLEOTIDE SEQUENCE</scope>
    <source>
        <strain evidence="2">C-2</strain>
    </source>
</reference>
<organism evidence="3 5">
    <name type="scientific">Chryseobacterium muglaense</name>
    <dbReference type="NCBI Taxonomy" id="2893752"/>
    <lineage>
        <taxon>Bacteria</taxon>
        <taxon>Pseudomonadati</taxon>
        <taxon>Bacteroidota</taxon>
        <taxon>Flavobacteriia</taxon>
        <taxon>Flavobacteriales</taxon>
        <taxon>Weeksellaceae</taxon>
        <taxon>Chryseobacterium group</taxon>
        <taxon>Chryseobacterium</taxon>
    </lineage>
</organism>
<feature type="signal peptide" evidence="1">
    <location>
        <begin position="1"/>
        <end position="18"/>
    </location>
</feature>
<gene>
    <name evidence="2" type="ORF">IEW27_01470</name>
    <name evidence="3" type="ORF">LNP80_17900</name>
</gene>
<feature type="chain" id="PRO_5040440736" evidence="1">
    <location>
        <begin position="19"/>
        <end position="89"/>
    </location>
</feature>
<reference evidence="3" key="1">
    <citation type="submission" date="2021-11" db="EMBL/GenBank/DDBJ databases">
        <title>Description of novel Chryseobacterium species.</title>
        <authorList>
            <person name="Saticioglu I.B."/>
            <person name="Ay H."/>
            <person name="Altun S."/>
            <person name="Duman M."/>
        </authorList>
    </citation>
    <scope>NUCLEOTIDE SEQUENCE</scope>
    <source>
        <strain evidence="3">C-39</strain>
    </source>
</reference>
<dbReference type="EMBL" id="JAJJML010000001">
    <property type="protein sequence ID" value="MCC9036096.1"/>
    <property type="molecule type" value="Genomic_DNA"/>
</dbReference>
<comment type="caution">
    <text evidence="3">The sequence shown here is derived from an EMBL/GenBank/DDBJ whole genome shotgun (WGS) entry which is preliminary data.</text>
</comment>
<sequence length="89" mass="10055">MKKILSCFAVSLVAFFNAQQTTIWSENFNTEDISAWTIINANGDTSEFGDITWATSQFRNPDFSPMDTPFLYGGSYTTYHNMGHLNPDD</sequence>
<dbReference type="Proteomes" id="UP000603715">
    <property type="component" value="Unassembled WGS sequence"/>
</dbReference>
<evidence type="ECO:0000313" key="4">
    <source>
        <dbReference type="Proteomes" id="UP000603715"/>
    </source>
</evidence>
<protein>
    <submittedName>
        <fullName evidence="3">Uncharacterized protein</fullName>
    </submittedName>
</protein>
<keyword evidence="4" id="KW-1185">Reference proteome</keyword>
<proteinExistence type="predicted"/>
<dbReference type="EMBL" id="JACXXP010000001">
    <property type="protein sequence ID" value="MBD3903265.1"/>
    <property type="molecule type" value="Genomic_DNA"/>
</dbReference>
<dbReference type="AlphaFoldDB" id="A0A9Q3YSJ9"/>
<evidence type="ECO:0000313" key="2">
    <source>
        <dbReference type="EMBL" id="MBD3903265.1"/>
    </source>
</evidence>
<reference evidence="4" key="2">
    <citation type="submission" date="2023-07" db="EMBL/GenBank/DDBJ databases">
        <title>Description of novel Chryseobacterium sp. strain C-2.</title>
        <authorList>
            <person name="Saticioglu I.B."/>
        </authorList>
    </citation>
    <scope>NUCLEOTIDE SEQUENCE [LARGE SCALE GENOMIC DNA]</scope>
    <source>
        <strain evidence="4">C-2</strain>
    </source>
</reference>
<name>A0A9Q3YSJ9_9FLAO</name>
<evidence type="ECO:0000313" key="5">
    <source>
        <dbReference type="Proteomes" id="UP001107960"/>
    </source>
</evidence>
<dbReference type="Proteomes" id="UP001107960">
    <property type="component" value="Unassembled WGS sequence"/>
</dbReference>
<evidence type="ECO:0000313" key="3">
    <source>
        <dbReference type="EMBL" id="MCC9036096.1"/>
    </source>
</evidence>